<dbReference type="EMBL" id="JABEZZ010000004">
    <property type="protein sequence ID" value="MBA0583503.1"/>
    <property type="molecule type" value="Genomic_DNA"/>
</dbReference>
<accession>A0A7J8P2S4</accession>
<feature type="domain" description="DUF7745" evidence="1">
    <location>
        <begin position="39"/>
        <end position="141"/>
    </location>
</feature>
<evidence type="ECO:0000259" key="1">
    <source>
        <dbReference type="Pfam" id="PF24924"/>
    </source>
</evidence>
<reference evidence="2 3" key="1">
    <citation type="journal article" date="2019" name="Genome Biol. Evol.">
        <title>Insights into the evolution of the New World diploid cottons (Gossypium, subgenus Houzingenia) based on genome sequencing.</title>
        <authorList>
            <person name="Grover C.E."/>
            <person name="Arick M.A. 2nd"/>
            <person name="Thrash A."/>
            <person name="Conover J.L."/>
            <person name="Sanders W.S."/>
            <person name="Peterson D.G."/>
            <person name="Frelichowski J.E."/>
            <person name="Scheffler J.A."/>
            <person name="Scheffler B.E."/>
            <person name="Wendel J.F."/>
        </authorList>
    </citation>
    <scope>NUCLEOTIDE SEQUENCE [LARGE SCALE GENOMIC DNA]</scope>
    <source>
        <strain evidence="2">8</strain>
        <tissue evidence="2">Leaf</tissue>
    </source>
</reference>
<organism evidence="2 3">
    <name type="scientific">Gossypium raimondii</name>
    <name type="common">Peruvian cotton</name>
    <name type="synonym">Gossypium klotzschianum subsp. raimondii</name>
    <dbReference type="NCBI Taxonomy" id="29730"/>
    <lineage>
        <taxon>Eukaryota</taxon>
        <taxon>Viridiplantae</taxon>
        <taxon>Streptophyta</taxon>
        <taxon>Embryophyta</taxon>
        <taxon>Tracheophyta</taxon>
        <taxon>Spermatophyta</taxon>
        <taxon>Magnoliopsida</taxon>
        <taxon>eudicotyledons</taxon>
        <taxon>Gunneridae</taxon>
        <taxon>Pentapetalae</taxon>
        <taxon>rosids</taxon>
        <taxon>malvids</taxon>
        <taxon>Malvales</taxon>
        <taxon>Malvaceae</taxon>
        <taxon>Malvoideae</taxon>
        <taxon>Gossypium</taxon>
    </lineage>
</organism>
<dbReference type="Pfam" id="PF24924">
    <property type="entry name" value="DUF7745"/>
    <property type="match status" value="1"/>
</dbReference>
<proteinExistence type="predicted"/>
<name>A0A7J8P2S4_GOSRA</name>
<dbReference type="AlphaFoldDB" id="A0A7J8P2S4"/>
<dbReference type="PANTHER" id="PTHR48200:SF1">
    <property type="entry name" value="AMINOTRANSFERASE-LIKE PLANT MOBILE DOMAIN-CONTAINING PROTEIN"/>
    <property type="match status" value="1"/>
</dbReference>
<protein>
    <recommendedName>
        <fullName evidence="1">DUF7745 domain-containing protein</fullName>
    </recommendedName>
</protein>
<gene>
    <name evidence="2" type="ORF">Gorai_014357</name>
</gene>
<dbReference type="Proteomes" id="UP000593578">
    <property type="component" value="Unassembled WGS sequence"/>
</dbReference>
<dbReference type="PANTHER" id="PTHR48200">
    <property type="entry name" value="PROTEIN, PUTATIVE-RELATED"/>
    <property type="match status" value="1"/>
</dbReference>
<evidence type="ECO:0000313" key="2">
    <source>
        <dbReference type="EMBL" id="MBA0583503.1"/>
    </source>
</evidence>
<comment type="caution">
    <text evidence="2">The sequence shown here is derived from an EMBL/GenBank/DDBJ whole genome shotgun (WGS) entry which is preliminary data.</text>
</comment>
<sequence length="261" mass="31254">MENEFLDKMEDNAVVRVWSEKTQLEKRDSLIEGYTLELWDFTRISVTQNDFQKLREIWVQWDDEVNCFTFGKVNLVPIVEEYTALLRYLKIQVDRVYSRTVNVPTFVKKMMNIIGISEQWFTARIKRKGESKCIPWKNLRDLILAHSDTKKKEGHTCPSNFGRNIQIFECVSKGGRGKIYWMCTILLVWFHSHFWKFDKVSYRVFFEYYSPLKELAAIPRLGDITEERWMAIFQNLQDEDVEWKAPWLVPDDILYRCGDFD</sequence>
<dbReference type="InterPro" id="IPR056647">
    <property type="entry name" value="DUF7745"/>
</dbReference>
<evidence type="ECO:0000313" key="3">
    <source>
        <dbReference type="Proteomes" id="UP000593578"/>
    </source>
</evidence>